<dbReference type="SUPFAM" id="SSF53098">
    <property type="entry name" value="Ribonuclease H-like"/>
    <property type="match status" value="1"/>
</dbReference>
<dbReference type="GO" id="GO:0015074">
    <property type="term" value="P:DNA integration"/>
    <property type="evidence" value="ECO:0007669"/>
    <property type="project" value="InterPro"/>
</dbReference>
<evidence type="ECO:0000256" key="3">
    <source>
        <dbReference type="ARBA" id="ARBA00022722"/>
    </source>
</evidence>
<dbReference type="InterPro" id="IPR000477">
    <property type="entry name" value="RT_dom"/>
</dbReference>
<accession>A0A438GBH9</accession>
<keyword evidence="2" id="KW-0548">Nucleotidyltransferase</keyword>
<evidence type="ECO:0000256" key="6">
    <source>
        <dbReference type="ARBA" id="ARBA00022918"/>
    </source>
</evidence>
<sequence length="718" mass="82868">MQEVVRSEVLKLLQAGIIYPISDSLWVSPTQVVPKKSGITVIQNEKGEEVSTRPTSGWRVCIDYRRLNSVTRKDHFPLPFMDQVLERVSGHPFYCFLDGYSGYFQIEIDLEDQEKTTFTCPFGTFAYRRMPFGLCNAPATFQRCMLSIFSDMVERIMEVFMDDITVYGSSYEECLMHLEAVLHRCIEKDLVLNWEKCHFMVQKGIVLGHIISKNGIEVDKAKVELLLSCHLPQMLKELGNSLDMQDSIGGSLRISQKSQNLCVSFWAKRRWKALCDLLCKKTLNEAQKNYTTTEKELLAVVFALDKFRAYLVGSSIVVFTDHSALKYLLTKQDAKARLIRWILLLQEFNLQIRDKKGVENVVADHLSRLVIAHDSHVPSEWSAQDKRHFLAKIHAYYWEEPFLFKYCADQIIRKCVPEQEQSGILSHCHDSACGGHFASQKTAMKVIQSGFWWPSLFKDAHSMCKACDRCQRLGKLTRRNMMPLNPILIVDIFDVWGIDFMGPFPMSFGHSYILVGVDYVSKWVEAIPSKYGVKHKVATPYHPQTSGQVELANREIKNILMKVVNVNRKDWSIKLLDSLWAYRTAYKTILGMSPYRLVYGKACHLPVEIEYKAWWAIKKLNMDLTRAGLKRCLDLNELEEMRNDAYLNSKIAKARLKKWHDQWTGPFIIHEVHPNGVVEIFNPTGNQTFKVNGHRLKPFIEPYSTDKEEINLLEPPQL</sequence>
<evidence type="ECO:0000256" key="4">
    <source>
        <dbReference type="ARBA" id="ARBA00022759"/>
    </source>
</evidence>
<evidence type="ECO:0000313" key="8">
    <source>
        <dbReference type="EMBL" id="RVW69559.1"/>
    </source>
</evidence>
<dbReference type="PANTHER" id="PTHR37984:SF5">
    <property type="entry name" value="PROTEIN NYNRIN-LIKE"/>
    <property type="match status" value="1"/>
</dbReference>
<evidence type="ECO:0000256" key="2">
    <source>
        <dbReference type="ARBA" id="ARBA00022695"/>
    </source>
</evidence>
<dbReference type="Pfam" id="PF00078">
    <property type="entry name" value="RVT_1"/>
    <property type="match status" value="1"/>
</dbReference>
<dbReference type="EMBL" id="QGNW01000492">
    <property type="protein sequence ID" value="RVW69559.1"/>
    <property type="molecule type" value="Genomic_DNA"/>
</dbReference>
<evidence type="ECO:0000259" key="7">
    <source>
        <dbReference type="PROSITE" id="PS50994"/>
    </source>
</evidence>
<dbReference type="Gene3D" id="3.30.70.270">
    <property type="match status" value="1"/>
</dbReference>
<comment type="caution">
    <text evidence="8">The sequence shown here is derived from an EMBL/GenBank/DDBJ whole genome shotgun (WGS) entry which is preliminary data.</text>
</comment>
<dbReference type="CDD" id="cd01647">
    <property type="entry name" value="RT_LTR"/>
    <property type="match status" value="1"/>
</dbReference>
<dbReference type="AlphaFoldDB" id="A0A438GBH9"/>
<dbReference type="InterPro" id="IPR043502">
    <property type="entry name" value="DNA/RNA_pol_sf"/>
</dbReference>
<name>A0A438GBH9_VITVI</name>
<evidence type="ECO:0000256" key="5">
    <source>
        <dbReference type="ARBA" id="ARBA00022801"/>
    </source>
</evidence>
<dbReference type="SUPFAM" id="SSF56672">
    <property type="entry name" value="DNA/RNA polymerases"/>
    <property type="match status" value="1"/>
</dbReference>
<evidence type="ECO:0000256" key="1">
    <source>
        <dbReference type="ARBA" id="ARBA00022679"/>
    </source>
</evidence>
<feature type="domain" description="Integrase catalytic" evidence="7">
    <location>
        <begin position="516"/>
        <end position="602"/>
    </location>
</feature>
<dbReference type="InterPro" id="IPR012337">
    <property type="entry name" value="RNaseH-like_sf"/>
</dbReference>
<dbReference type="InterPro" id="IPR001584">
    <property type="entry name" value="Integrase_cat-core"/>
</dbReference>
<dbReference type="Pfam" id="PF17917">
    <property type="entry name" value="RT_RNaseH"/>
    <property type="match status" value="1"/>
</dbReference>
<dbReference type="Gene3D" id="3.30.420.10">
    <property type="entry name" value="Ribonuclease H-like superfamily/Ribonuclease H"/>
    <property type="match status" value="2"/>
</dbReference>
<gene>
    <name evidence="8" type="primary">TY3B-G_304</name>
    <name evidence="8" type="ORF">CK203_059365</name>
</gene>
<keyword evidence="6" id="KW-0695">RNA-directed DNA polymerase</keyword>
<dbReference type="InterPro" id="IPR041588">
    <property type="entry name" value="Integrase_H2C2"/>
</dbReference>
<dbReference type="Proteomes" id="UP000288805">
    <property type="component" value="Unassembled WGS sequence"/>
</dbReference>
<dbReference type="GO" id="GO:0016787">
    <property type="term" value="F:hydrolase activity"/>
    <property type="evidence" value="ECO:0007669"/>
    <property type="project" value="UniProtKB-KW"/>
</dbReference>
<dbReference type="InterPro" id="IPR050951">
    <property type="entry name" value="Retrovirus_Pol_polyprotein"/>
</dbReference>
<dbReference type="GO" id="GO:0003676">
    <property type="term" value="F:nucleic acid binding"/>
    <property type="evidence" value="ECO:0007669"/>
    <property type="project" value="InterPro"/>
</dbReference>
<proteinExistence type="predicted"/>
<dbReference type="InterPro" id="IPR043128">
    <property type="entry name" value="Rev_trsase/Diguanyl_cyclase"/>
</dbReference>
<keyword evidence="1" id="KW-0808">Transferase</keyword>
<organism evidence="8 9">
    <name type="scientific">Vitis vinifera</name>
    <name type="common">Grape</name>
    <dbReference type="NCBI Taxonomy" id="29760"/>
    <lineage>
        <taxon>Eukaryota</taxon>
        <taxon>Viridiplantae</taxon>
        <taxon>Streptophyta</taxon>
        <taxon>Embryophyta</taxon>
        <taxon>Tracheophyta</taxon>
        <taxon>Spermatophyta</taxon>
        <taxon>Magnoliopsida</taxon>
        <taxon>eudicotyledons</taxon>
        <taxon>Gunneridae</taxon>
        <taxon>Pentapetalae</taxon>
        <taxon>rosids</taxon>
        <taxon>Vitales</taxon>
        <taxon>Vitaceae</taxon>
        <taxon>Viteae</taxon>
        <taxon>Vitis</taxon>
    </lineage>
</organism>
<keyword evidence="5" id="KW-0378">Hydrolase</keyword>
<dbReference type="Pfam" id="PF17921">
    <property type="entry name" value="Integrase_H2C2"/>
    <property type="match status" value="1"/>
</dbReference>
<dbReference type="InterPro" id="IPR036397">
    <property type="entry name" value="RNaseH_sf"/>
</dbReference>
<dbReference type="InterPro" id="IPR041373">
    <property type="entry name" value="RT_RNaseH"/>
</dbReference>
<keyword evidence="4" id="KW-0255">Endonuclease</keyword>
<evidence type="ECO:0000313" key="9">
    <source>
        <dbReference type="Proteomes" id="UP000288805"/>
    </source>
</evidence>
<dbReference type="Gene3D" id="3.10.10.10">
    <property type="entry name" value="HIV Type 1 Reverse Transcriptase, subunit A, domain 1"/>
    <property type="match status" value="1"/>
</dbReference>
<dbReference type="PROSITE" id="PS50994">
    <property type="entry name" value="INTEGRASE"/>
    <property type="match status" value="1"/>
</dbReference>
<reference evidence="8 9" key="1">
    <citation type="journal article" date="2018" name="PLoS Genet.">
        <title>Population sequencing reveals clonal diversity and ancestral inbreeding in the grapevine cultivar Chardonnay.</title>
        <authorList>
            <person name="Roach M.J."/>
            <person name="Johnson D.L."/>
            <person name="Bohlmann J."/>
            <person name="van Vuuren H.J."/>
            <person name="Jones S.J."/>
            <person name="Pretorius I.S."/>
            <person name="Schmidt S.A."/>
            <person name="Borneman A.R."/>
        </authorList>
    </citation>
    <scope>NUCLEOTIDE SEQUENCE [LARGE SCALE GENOMIC DNA]</scope>
    <source>
        <strain evidence="9">cv. Chardonnay</strain>
        <tissue evidence="8">Leaf</tissue>
    </source>
</reference>
<dbReference type="GO" id="GO:0003964">
    <property type="term" value="F:RNA-directed DNA polymerase activity"/>
    <property type="evidence" value="ECO:0007669"/>
    <property type="project" value="UniProtKB-KW"/>
</dbReference>
<protein>
    <submittedName>
        <fullName evidence="8">Transposon Ty3-G Gag-Pol polyprotein</fullName>
    </submittedName>
</protein>
<dbReference type="CDD" id="cd09274">
    <property type="entry name" value="RNase_HI_RT_Ty3"/>
    <property type="match status" value="1"/>
</dbReference>
<dbReference type="GO" id="GO:0004519">
    <property type="term" value="F:endonuclease activity"/>
    <property type="evidence" value="ECO:0007669"/>
    <property type="project" value="UniProtKB-KW"/>
</dbReference>
<dbReference type="PANTHER" id="PTHR37984">
    <property type="entry name" value="PROTEIN CBG26694"/>
    <property type="match status" value="1"/>
</dbReference>
<dbReference type="Gene3D" id="1.10.340.70">
    <property type="match status" value="1"/>
</dbReference>
<keyword evidence="3" id="KW-0540">Nuclease</keyword>